<reference evidence="3 5" key="1">
    <citation type="submission" date="2018-06" db="EMBL/GenBank/DDBJ databases">
        <title>Comparative genomics of rhizobia nodulating Arachis hypogaea in China.</title>
        <authorList>
            <person name="Li Y."/>
        </authorList>
    </citation>
    <scope>NUCLEOTIDE SEQUENCE [LARGE SCALE GENOMIC DNA]</scope>
    <source>
        <strain evidence="3 5">CCBAU 51670</strain>
    </source>
</reference>
<name>A0AAE5X476_9BRAD</name>
<organism evidence="3 5">
    <name type="scientific">Bradyrhizobium guangzhouense</name>
    <dbReference type="NCBI Taxonomy" id="1325095"/>
    <lineage>
        <taxon>Bacteria</taxon>
        <taxon>Pseudomonadati</taxon>
        <taxon>Pseudomonadota</taxon>
        <taxon>Alphaproteobacteria</taxon>
        <taxon>Hyphomicrobiales</taxon>
        <taxon>Nitrobacteraceae</taxon>
        <taxon>Bradyrhizobium</taxon>
    </lineage>
</organism>
<feature type="compositionally biased region" description="Polar residues" evidence="1">
    <location>
        <begin position="1"/>
        <end position="14"/>
    </location>
</feature>
<dbReference type="InterPro" id="IPR029082">
    <property type="entry name" value="Imm35"/>
</dbReference>
<evidence type="ECO:0000313" key="4">
    <source>
        <dbReference type="EMBL" id="RXH03667.1"/>
    </source>
</evidence>
<feature type="domain" description="Immunity protein 35" evidence="2">
    <location>
        <begin position="92"/>
        <end position="140"/>
    </location>
</feature>
<feature type="region of interest" description="Disordered" evidence="1">
    <location>
        <begin position="1"/>
        <end position="20"/>
    </location>
</feature>
<evidence type="ECO:0000313" key="5">
    <source>
        <dbReference type="Proteomes" id="UP000288972"/>
    </source>
</evidence>
<dbReference type="EMBL" id="RDQZ01000069">
    <property type="protein sequence ID" value="RXH03667.1"/>
    <property type="molecule type" value="Genomic_DNA"/>
</dbReference>
<dbReference type="EMBL" id="CP030053">
    <property type="protein sequence ID" value="QAU48439.1"/>
    <property type="molecule type" value="Genomic_DNA"/>
</dbReference>
<evidence type="ECO:0000259" key="2">
    <source>
        <dbReference type="Pfam" id="PF15567"/>
    </source>
</evidence>
<dbReference type="AlphaFoldDB" id="A0AAE5X476"/>
<evidence type="ECO:0000313" key="6">
    <source>
        <dbReference type="Proteomes" id="UP000290401"/>
    </source>
</evidence>
<evidence type="ECO:0000256" key="1">
    <source>
        <dbReference type="SAM" id="MobiDB-lite"/>
    </source>
</evidence>
<dbReference type="Proteomes" id="UP000288972">
    <property type="component" value="Chromosome"/>
</dbReference>
<gene>
    <name evidence="4" type="ORF">EAS56_37865</name>
    <name evidence="3" type="ORF">XH91_25860</name>
</gene>
<dbReference type="Proteomes" id="UP000290401">
    <property type="component" value="Unassembled WGS sequence"/>
</dbReference>
<reference evidence="4 6" key="2">
    <citation type="submission" date="2018-10" db="EMBL/GenBank/DDBJ databases">
        <title>Bradyrhizobium sp. nov., effective nodules isolated from peanut in China.</title>
        <authorList>
            <person name="Li Y."/>
        </authorList>
    </citation>
    <scope>NUCLEOTIDE SEQUENCE [LARGE SCALE GENOMIC DNA]</scope>
    <source>
        <strain evidence="4 6">CCBAU 53426</strain>
    </source>
</reference>
<dbReference type="Pfam" id="PF15567">
    <property type="entry name" value="Imm35"/>
    <property type="match status" value="1"/>
</dbReference>
<proteinExistence type="predicted"/>
<protein>
    <recommendedName>
        <fullName evidence="2">Immunity protein 35 domain-containing protein</fullName>
    </recommendedName>
</protein>
<accession>A0AAE5X476</accession>
<evidence type="ECO:0000313" key="3">
    <source>
        <dbReference type="EMBL" id="QAU48439.1"/>
    </source>
</evidence>
<sequence>MHSLSQQISRSKFGNGSKAALGSQHALGRILSRKPTSPRSGLRSATGPKADLIQNQFTCTWAWGSDGVMDVAAAIAAFEVFIERKQNELGETLASLGRPERLSRGWAFYYQSRAYMETGEFSSMLVGHGPVVIKDEGGIIEGGSLDNDPEALLNRVGETPINGPDVGDPHLR</sequence>
<keyword evidence="6" id="KW-1185">Reference proteome</keyword>
<dbReference type="KEGG" id="bgz:XH91_25860"/>